<feature type="transmembrane region" description="Helical" evidence="1">
    <location>
        <begin position="172"/>
        <end position="194"/>
    </location>
</feature>
<dbReference type="Gene3D" id="1.25.40.10">
    <property type="entry name" value="Tetratricopeptide repeat domain"/>
    <property type="match status" value="1"/>
</dbReference>
<accession>A0ABW5DYI1</accession>
<organism evidence="2 3">
    <name type="scientific">Lacibacterium aquatile</name>
    <dbReference type="NCBI Taxonomy" id="1168082"/>
    <lineage>
        <taxon>Bacteria</taxon>
        <taxon>Pseudomonadati</taxon>
        <taxon>Pseudomonadota</taxon>
        <taxon>Alphaproteobacteria</taxon>
        <taxon>Rhodospirillales</taxon>
        <taxon>Rhodospirillaceae</taxon>
    </lineage>
</organism>
<dbReference type="SUPFAM" id="SSF81901">
    <property type="entry name" value="HCP-like"/>
    <property type="match status" value="1"/>
</dbReference>
<dbReference type="SMART" id="SM00671">
    <property type="entry name" value="SEL1"/>
    <property type="match status" value="3"/>
</dbReference>
<dbReference type="EMBL" id="JBHUIP010000014">
    <property type="protein sequence ID" value="MFD2265036.1"/>
    <property type="molecule type" value="Genomic_DNA"/>
</dbReference>
<dbReference type="RefSeq" id="WP_379878203.1">
    <property type="nucleotide sequence ID" value="NZ_JBHUIP010000014.1"/>
</dbReference>
<dbReference type="PANTHER" id="PTHR11102:SF160">
    <property type="entry name" value="ERAD-ASSOCIATED E3 UBIQUITIN-PROTEIN LIGASE COMPONENT HRD3"/>
    <property type="match status" value="1"/>
</dbReference>
<evidence type="ECO:0000256" key="1">
    <source>
        <dbReference type="SAM" id="Phobius"/>
    </source>
</evidence>
<gene>
    <name evidence="2" type="ORF">ACFSM5_19180</name>
</gene>
<dbReference type="Proteomes" id="UP001597295">
    <property type="component" value="Unassembled WGS sequence"/>
</dbReference>
<dbReference type="InterPro" id="IPR011990">
    <property type="entry name" value="TPR-like_helical_dom_sf"/>
</dbReference>
<proteinExistence type="predicted"/>
<reference evidence="3" key="1">
    <citation type="journal article" date="2019" name="Int. J. Syst. Evol. Microbiol.">
        <title>The Global Catalogue of Microorganisms (GCM) 10K type strain sequencing project: providing services to taxonomists for standard genome sequencing and annotation.</title>
        <authorList>
            <consortium name="The Broad Institute Genomics Platform"/>
            <consortium name="The Broad Institute Genome Sequencing Center for Infectious Disease"/>
            <person name="Wu L."/>
            <person name="Ma J."/>
        </authorList>
    </citation>
    <scope>NUCLEOTIDE SEQUENCE [LARGE SCALE GENOMIC DNA]</scope>
    <source>
        <strain evidence="3">CGMCC 1.19062</strain>
    </source>
</reference>
<keyword evidence="3" id="KW-1185">Reference proteome</keyword>
<evidence type="ECO:0000313" key="2">
    <source>
        <dbReference type="EMBL" id="MFD2265036.1"/>
    </source>
</evidence>
<evidence type="ECO:0000313" key="3">
    <source>
        <dbReference type="Proteomes" id="UP001597295"/>
    </source>
</evidence>
<dbReference type="Pfam" id="PF08238">
    <property type="entry name" value="Sel1"/>
    <property type="match status" value="3"/>
</dbReference>
<keyword evidence="1" id="KW-1133">Transmembrane helix</keyword>
<dbReference type="PANTHER" id="PTHR11102">
    <property type="entry name" value="SEL-1-LIKE PROTEIN"/>
    <property type="match status" value="1"/>
</dbReference>
<dbReference type="InterPro" id="IPR006597">
    <property type="entry name" value="Sel1-like"/>
</dbReference>
<dbReference type="InterPro" id="IPR050767">
    <property type="entry name" value="Sel1_AlgK"/>
</dbReference>
<protein>
    <submittedName>
        <fullName evidence="2">Tetratricopeptide repeat protein</fullName>
    </submittedName>
</protein>
<comment type="caution">
    <text evidence="2">The sequence shown here is derived from an EMBL/GenBank/DDBJ whole genome shotgun (WGS) entry which is preliminary data.</text>
</comment>
<keyword evidence="1" id="KW-0812">Transmembrane</keyword>
<sequence length="347" mass="36610">MLRLVQTQTMSPGTAELHCPGVTMDPASAEICIGQPLPGGGQHHLDPRDSAHPWGAAEFWQRPVAARQEGGALILTLDAFTTFHLTPNRPYLVALRDATGARPNAPLLGIAMRLPSAPPTGWKPVDAAPPPPPPAPEPVVEAVPEPVEVPVAPIEVEPRVELKKEEPRQRSFLPLIAGLLVLLVAGGGAGWWFLGRDKEPQTAETPAAAPDRTLAAARTALAANPEPQAARELGEAHLAAKDLDGAFILFRAAAEKGDAKASVAVGNFYDPASWSKETSPLPAPNAEQAVDWYKRAADAGDAEAQYRLGLLLKSGKTEATNGPEQAVSWLKKAADQGHAKAKEALGQ</sequence>
<keyword evidence="1" id="KW-0472">Membrane</keyword>
<name>A0ABW5DYI1_9PROT</name>